<dbReference type="EMBL" id="JANRMS010000333">
    <property type="protein sequence ID" value="KAJ3541755.1"/>
    <property type="molecule type" value="Genomic_DNA"/>
</dbReference>
<sequence>MSGLSSQTKTSLIRALFDREVSDNLWEYNDYFDHFDSRMKYLNGYRNLMTLHVTLDSEKLAQIAIKAVPEMKQSPSATRSDITRILELDGQLTVPGHGDNKAAILEYALDCVVWIWLMIDPEPGQSPQQRGWRDTRSLADFAHGTFYPDQPAPTYPSTPPTRDLEVAAEITAENTQIQSSLTRPLTAANMKKLTNIHTMWNSRLDQHLQFSTNPKNKNGQVYVFPHHRWLLDTSSMVKAWRDKQGPDRKLCPFPIPLEVIEETVKSLDLLFPHYDEPTNEFLEKYYRKLYLFRLSAHGVVRNRAGTKVRLKEFTYYHDRLIDLAQEFINPPKDWNTIFRDYRNPIQYWTFWLGLVIFIATVASVVLAGVQVYYAQRSG</sequence>
<proteinExistence type="predicted"/>
<protein>
    <submittedName>
        <fullName evidence="1">Uncharacterized protein</fullName>
    </submittedName>
</protein>
<reference evidence="1" key="1">
    <citation type="submission" date="2022-08" db="EMBL/GenBank/DDBJ databases">
        <title>Genome Sequence of Fusarium decemcellulare.</title>
        <authorList>
            <person name="Buettner E."/>
        </authorList>
    </citation>
    <scope>NUCLEOTIDE SEQUENCE</scope>
    <source>
        <strain evidence="1">Babe19</strain>
    </source>
</reference>
<gene>
    <name evidence="1" type="ORF">NM208_g4459</name>
</gene>
<evidence type="ECO:0000313" key="1">
    <source>
        <dbReference type="EMBL" id="KAJ3541755.1"/>
    </source>
</evidence>
<dbReference type="Proteomes" id="UP001148629">
    <property type="component" value="Unassembled WGS sequence"/>
</dbReference>
<evidence type="ECO:0000313" key="2">
    <source>
        <dbReference type="Proteomes" id="UP001148629"/>
    </source>
</evidence>
<accession>A0ACC1SKM5</accession>
<comment type="caution">
    <text evidence="1">The sequence shown here is derived from an EMBL/GenBank/DDBJ whole genome shotgun (WGS) entry which is preliminary data.</text>
</comment>
<name>A0ACC1SKM5_9HYPO</name>
<organism evidence="1 2">
    <name type="scientific">Fusarium decemcellulare</name>
    <dbReference type="NCBI Taxonomy" id="57161"/>
    <lineage>
        <taxon>Eukaryota</taxon>
        <taxon>Fungi</taxon>
        <taxon>Dikarya</taxon>
        <taxon>Ascomycota</taxon>
        <taxon>Pezizomycotina</taxon>
        <taxon>Sordariomycetes</taxon>
        <taxon>Hypocreomycetidae</taxon>
        <taxon>Hypocreales</taxon>
        <taxon>Nectriaceae</taxon>
        <taxon>Fusarium</taxon>
        <taxon>Fusarium decemcellulare species complex</taxon>
    </lineage>
</organism>
<keyword evidence="2" id="KW-1185">Reference proteome</keyword>